<dbReference type="EMBL" id="JAVFWL010000002">
    <property type="protein sequence ID" value="KAK6734401.1"/>
    <property type="molecule type" value="Genomic_DNA"/>
</dbReference>
<dbReference type="Gene3D" id="1.10.20.10">
    <property type="entry name" value="Histone, subunit A"/>
    <property type="match status" value="1"/>
</dbReference>
<feature type="compositionally biased region" description="Basic and acidic residues" evidence="2">
    <location>
        <begin position="202"/>
        <end position="213"/>
    </location>
</feature>
<dbReference type="InterPro" id="IPR007125">
    <property type="entry name" value="H2A/H2B/H3"/>
</dbReference>
<feature type="compositionally biased region" description="Basic and acidic residues" evidence="2">
    <location>
        <begin position="227"/>
        <end position="239"/>
    </location>
</feature>
<dbReference type="Proteomes" id="UP001303046">
    <property type="component" value="Unassembled WGS sequence"/>
</dbReference>
<comment type="similarity">
    <text evidence="1">Belongs to the histone H3 family.</text>
</comment>
<evidence type="ECO:0000313" key="5">
    <source>
        <dbReference type="Proteomes" id="UP001303046"/>
    </source>
</evidence>
<proteinExistence type="inferred from homology"/>
<feature type="compositionally biased region" description="Basic and acidic residues" evidence="2">
    <location>
        <begin position="260"/>
        <end position="278"/>
    </location>
</feature>
<feature type="compositionally biased region" description="Polar residues" evidence="2">
    <location>
        <begin position="217"/>
        <end position="226"/>
    </location>
</feature>
<dbReference type="Pfam" id="PF00125">
    <property type="entry name" value="Histone"/>
    <property type="match status" value="1"/>
</dbReference>
<evidence type="ECO:0000313" key="4">
    <source>
        <dbReference type="EMBL" id="KAK6734401.1"/>
    </source>
</evidence>
<feature type="domain" description="Core Histone H2A/H2B/H3" evidence="3">
    <location>
        <begin position="348"/>
        <end position="434"/>
    </location>
</feature>
<feature type="compositionally biased region" description="Polar residues" evidence="2">
    <location>
        <begin position="184"/>
        <end position="193"/>
    </location>
</feature>
<protein>
    <recommendedName>
        <fullName evidence="3">Core Histone H2A/H2B/H3 domain-containing protein</fullName>
    </recommendedName>
</protein>
<comment type="caution">
    <text evidence="4">The sequence shown here is derived from an EMBL/GenBank/DDBJ whole genome shotgun (WGS) entry which is preliminary data.</text>
</comment>
<dbReference type="SUPFAM" id="SSF47113">
    <property type="entry name" value="Histone-fold"/>
    <property type="match status" value="1"/>
</dbReference>
<name>A0ABR1C8X0_NECAM</name>
<reference evidence="4 5" key="1">
    <citation type="submission" date="2023-08" db="EMBL/GenBank/DDBJ databases">
        <title>A Necator americanus chromosomal reference genome.</title>
        <authorList>
            <person name="Ilik V."/>
            <person name="Petrzelkova K.J."/>
            <person name="Pardy F."/>
            <person name="Fuh T."/>
            <person name="Niatou-Singa F.S."/>
            <person name="Gouil Q."/>
            <person name="Baker L."/>
            <person name="Ritchie M.E."/>
            <person name="Jex A.R."/>
            <person name="Gazzola D."/>
            <person name="Li H."/>
            <person name="Toshio Fujiwara R."/>
            <person name="Zhan B."/>
            <person name="Aroian R.V."/>
            <person name="Pafco B."/>
            <person name="Schwarz E.M."/>
        </authorList>
    </citation>
    <scope>NUCLEOTIDE SEQUENCE [LARGE SCALE GENOMIC DNA]</scope>
    <source>
        <strain evidence="4 5">Aroian</strain>
        <tissue evidence="4">Whole animal</tissue>
    </source>
</reference>
<organism evidence="4 5">
    <name type="scientific">Necator americanus</name>
    <name type="common">Human hookworm</name>
    <dbReference type="NCBI Taxonomy" id="51031"/>
    <lineage>
        <taxon>Eukaryota</taxon>
        <taxon>Metazoa</taxon>
        <taxon>Ecdysozoa</taxon>
        <taxon>Nematoda</taxon>
        <taxon>Chromadorea</taxon>
        <taxon>Rhabditida</taxon>
        <taxon>Rhabditina</taxon>
        <taxon>Rhabditomorpha</taxon>
        <taxon>Strongyloidea</taxon>
        <taxon>Ancylostomatidae</taxon>
        <taxon>Bunostominae</taxon>
        <taxon>Necator</taxon>
    </lineage>
</organism>
<dbReference type="CDD" id="cd22911">
    <property type="entry name" value="HFD_H3"/>
    <property type="match status" value="1"/>
</dbReference>
<dbReference type="InterPro" id="IPR000164">
    <property type="entry name" value="Histone_H3/CENP-A"/>
</dbReference>
<evidence type="ECO:0000256" key="1">
    <source>
        <dbReference type="ARBA" id="ARBA00010343"/>
    </source>
</evidence>
<dbReference type="SMART" id="SM00428">
    <property type="entry name" value="H3"/>
    <property type="match status" value="1"/>
</dbReference>
<dbReference type="PANTHER" id="PTHR45810">
    <property type="entry name" value="HISTONE H3.2"/>
    <property type="match status" value="1"/>
</dbReference>
<feature type="compositionally biased region" description="Basic and acidic residues" evidence="2">
    <location>
        <begin position="294"/>
        <end position="311"/>
    </location>
</feature>
<evidence type="ECO:0000256" key="2">
    <source>
        <dbReference type="SAM" id="MobiDB-lite"/>
    </source>
</evidence>
<feature type="region of interest" description="Disordered" evidence="2">
    <location>
        <begin position="146"/>
        <end position="345"/>
    </location>
</feature>
<evidence type="ECO:0000259" key="3">
    <source>
        <dbReference type="Pfam" id="PF00125"/>
    </source>
</evidence>
<keyword evidence="5" id="KW-1185">Reference proteome</keyword>
<sequence length="456" mass="53498">MGTTTKQKKRKEKVEIQKTLVETENSNFLRLPFVMSVVTPHRGKFTFSKKDLFSPFVHVMVHIKPVPERSFSNQKNGRITMRETTTQYVREVRYENNNPMRQRQYLVEEPPTNAYNNNYTSEYSSVPLTDLRDAYTRYNESQLNSSIAENEYMPTNEYMTDERDERRSQYYSPNPDYSRPYESLSENMVSSRYQRGHSRKQRSPERRVHERRPMQRIQPNEYMTESRTSRLETPRDSSHPSDLMLSGFRHRSSAELQSELPRRELSELKNRSRVDHYMNRGAQKSPIGNRHSRHASERDENTRHRLERNTVDESYAISNSMRRSGGIPRYRNESKVSQNGQTKRRYRPGARALLNIRKLQKSTCHLIPKSSFQRVVREVAADLYGPTYRFTVGALSALQEISEAFLVRLFDDANTCAVHRKRVTLLPSDMQLQLKEAERLAAWALNAAVMLRTLAV</sequence>
<dbReference type="InterPro" id="IPR009072">
    <property type="entry name" value="Histone-fold"/>
</dbReference>
<gene>
    <name evidence="4" type="primary">Necator_chrII.g5698</name>
    <name evidence="4" type="ORF">RB195_017905</name>
</gene>
<accession>A0ABR1C8X0</accession>